<name>A0A3A8GG72_9GAMM</name>
<feature type="domain" description="DUF2059" evidence="2">
    <location>
        <begin position="106"/>
        <end position="155"/>
    </location>
</feature>
<protein>
    <submittedName>
        <fullName evidence="3">DUF2059 domain-containing protein</fullName>
    </submittedName>
</protein>
<sequence>MRWKFKIKPSIYRALLLSTSVLMSSALMAQPVQEKTLDHLIELSNFTGMIAQSNQNMRPMFDAQAEDILKNNLGVLELSSEQKHVAQKISLLLQKTNEAIISNPKFLHMIRKNFQQTYTEEEAQAYIQFLSTPMGQSINRKSSIMTNNILQETLAISNEILNQPLQMQKFNEQLASLIQPLLLKTKS</sequence>
<feature type="signal peptide" evidence="1">
    <location>
        <begin position="1"/>
        <end position="29"/>
    </location>
</feature>
<organism evidence="3 4">
    <name type="scientific">Acinetobacter cumulans</name>
    <dbReference type="NCBI Taxonomy" id="2136182"/>
    <lineage>
        <taxon>Bacteria</taxon>
        <taxon>Pseudomonadati</taxon>
        <taxon>Pseudomonadota</taxon>
        <taxon>Gammaproteobacteria</taxon>
        <taxon>Moraxellales</taxon>
        <taxon>Moraxellaceae</taxon>
        <taxon>Acinetobacter</taxon>
    </lineage>
</organism>
<gene>
    <name evidence="3" type="ORF">D7V64_06245</name>
</gene>
<dbReference type="AlphaFoldDB" id="A0A3A8GG72"/>
<feature type="chain" id="PRO_5017220042" evidence="1">
    <location>
        <begin position="30"/>
        <end position="187"/>
    </location>
</feature>
<evidence type="ECO:0000256" key="1">
    <source>
        <dbReference type="SAM" id="SignalP"/>
    </source>
</evidence>
<keyword evidence="1" id="KW-0732">Signal</keyword>
<dbReference type="Proteomes" id="UP000281084">
    <property type="component" value="Unassembled WGS sequence"/>
</dbReference>
<accession>A0A3A8GG72</accession>
<evidence type="ECO:0000313" key="4">
    <source>
        <dbReference type="Proteomes" id="UP000281084"/>
    </source>
</evidence>
<comment type="caution">
    <text evidence="3">The sequence shown here is derived from an EMBL/GenBank/DDBJ whole genome shotgun (WGS) entry which is preliminary data.</text>
</comment>
<evidence type="ECO:0000313" key="3">
    <source>
        <dbReference type="EMBL" id="RKG54044.1"/>
    </source>
</evidence>
<dbReference type="Pfam" id="PF09832">
    <property type="entry name" value="DUF2059"/>
    <property type="match status" value="1"/>
</dbReference>
<proteinExistence type="predicted"/>
<dbReference type="EMBL" id="RAXZ01000005">
    <property type="protein sequence ID" value="RKG54044.1"/>
    <property type="molecule type" value="Genomic_DNA"/>
</dbReference>
<evidence type="ECO:0000259" key="2">
    <source>
        <dbReference type="Pfam" id="PF09832"/>
    </source>
</evidence>
<reference evidence="3 4" key="1">
    <citation type="submission" date="2018-09" db="EMBL/GenBank/DDBJ databases">
        <title>The draft genome of Acinetobacter spp. strains.</title>
        <authorList>
            <person name="Qin J."/>
            <person name="Feng Y."/>
            <person name="Zong Z."/>
        </authorList>
    </citation>
    <scope>NUCLEOTIDE SEQUENCE [LARGE SCALE GENOMIC DNA]</scope>
    <source>
        <strain evidence="3 4">WCHAc060002</strain>
    </source>
</reference>
<dbReference type="InterPro" id="IPR018637">
    <property type="entry name" value="DUF2059"/>
</dbReference>